<keyword evidence="2 9" id="KW-0547">Nucleotide-binding</keyword>
<dbReference type="NCBIfam" id="TIGR00635">
    <property type="entry name" value="ruvB"/>
    <property type="match status" value="1"/>
</dbReference>
<feature type="binding site" evidence="9">
    <location>
        <position position="84"/>
    </location>
    <ligand>
        <name>ATP</name>
        <dbReference type="ChEBI" id="CHEBI:30616"/>
    </ligand>
</feature>
<feature type="binding site" evidence="9">
    <location>
        <position position="333"/>
    </location>
    <ligand>
        <name>DNA</name>
        <dbReference type="ChEBI" id="CHEBI:16991"/>
    </ligand>
</feature>
<dbReference type="OrthoDB" id="9804478at2"/>
<feature type="binding site" evidence="9">
    <location>
        <position position="81"/>
    </location>
    <ligand>
        <name>ATP</name>
        <dbReference type="ChEBI" id="CHEBI:30616"/>
    </ligand>
</feature>
<dbReference type="InterPro" id="IPR003593">
    <property type="entry name" value="AAA+_ATPase"/>
</dbReference>
<keyword evidence="12" id="KW-1185">Reference proteome</keyword>
<dbReference type="InterPro" id="IPR036388">
    <property type="entry name" value="WH-like_DNA-bd_sf"/>
</dbReference>
<keyword evidence="3 9" id="KW-0227">DNA damage</keyword>
<dbReference type="InterPro" id="IPR008823">
    <property type="entry name" value="RuvB_wg_C"/>
</dbReference>
<keyword evidence="7 9" id="KW-0233">DNA recombination</keyword>
<dbReference type="InterPro" id="IPR008824">
    <property type="entry name" value="RuvB-like_N"/>
</dbReference>
<feature type="domain" description="AAA+ ATPase" evidence="10">
    <location>
        <begin position="70"/>
        <end position="203"/>
    </location>
</feature>
<protein>
    <recommendedName>
        <fullName evidence="9">Holliday junction branch migration complex subunit RuvB</fullName>
        <ecNumber evidence="9">3.6.4.-</ecNumber>
    </recommendedName>
</protein>
<evidence type="ECO:0000256" key="7">
    <source>
        <dbReference type="ARBA" id="ARBA00023172"/>
    </source>
</evidence>
<evidence type="ECO:0000256" key="4">
    <source>
        <dbReference type="ARBA" id="ARBA00022801"/>
    </source>
</evidence>
<reference evidence="12" key="1">
    <citation type="submission" date="2019-05" db="EMBL/GenBank/DDBJ databases">
        <title>Complete genome sequencing of Dialister sp. strain 5BBH33.</title>
        <authorList>
            <person name="Sakamoto M."/>
            <person name="Murakami T."/>
            <person name="Mori H."/>
        </authorList>
    </citation>
    <scope>NUCLEOTIDE SEQUENCE [LARGE SCALE GENOMIC DNA]</scope>
    <source>
        <strain evidence="12">5BBH33</strain>
    </source>
</reference>
<dbReference type="Pfam" id="PF05496">
    <property type="entry name" value="RuvB_N"/>
    <property type="match status" value="1"/>
</dbReference>
<feature type="binding site" evidence="9">
    <location>
        <position position="85"/>
    </location>
    <ligand>
        <name>Mg(2+)</name>
        <dbReference type="ChEBI" id="CHEBI:18420"/>
    </ligand>
</feature>
<dbReference type="CDD" id="cd00009">
    <property type="entry name" value="AAA"/>
    <property type="match status" value="1"/>
</dbReference>
<dbReference type="RefSeq" id="WP_108849872.1">
    <property type="nucleotide sequence ID" value="NZ_DAWCNN010000280.1"/>
</dbReference>
<dbReference type="InterPro" id="IPR004605">
    <property type="entry name" value="DNA_helicase_Holl-junc_RuvB"/>
</dbReference>
<dbReference type="InterPro" id="IPR027417">
    <property type="entry name" value="P-loop_NTPase"/>
</dbReference>
<dbReference type="GO" id="GO:0016787">
    <property type="term" value="F:hydrolase activity"/>
    <property type="evidence" value="ECO:0007669"/>
    <property type="project" value="UniProtKB-KW"/>
</dbReference>
<dbReference type="NCBIfam" id="NF000868">
    <property type="entry name" value="PRK00080.1"/>
    <property type="match status" value="1"/>
</dbReference>
<dbReference type="Gene3D" id="1.10.10.10">
    <property type="entry name" value="Winged helix-like DNA-binding domain superfamily/Winged helix DNA-binding domain"/>
    <property type="match status" value="1"/>
</dbReference>
<comment type="function">
    <text evidence="9">The RuvA-RuvB-RuvC complex processes Holliday junction (HJ) DNA during genetic recombination and DNA repair, while the RuvA-RuvB complex plays an important role in the rescue of blocked DNA replication forks via replication fork reversal (RFR). RuvA specifically binds to HJ cruciform DNA, conferring on it an open structure. The RuvB hexamer acts as an ATP-dependent pump, pulling dsDNA into and through the RuvAB complex. RuvB forms 2 homohexamers on either side of HJ DNA bound by 1 or 2 RuvA tetramers; 4 subunits per hexamer contact DNA at a time. Coordinated motions by a converter formed by DNA-disengaged RuvB subunits stimulates ATP hydrolysis and nucleotide exchange. Immobilization of the converter enables RuvB to convert the ATP-contained energy into a lever motion, pulling 2 nucleotides of DNA out of the RuvA tetramer per ATP hydrolyzed, thus driving DNA branch migration. The RuvB motors rotate together with the DNA substrate, which together with the progressing nucleotide cycle form the mechanistic basis for DNA recombination by continuous HJ branch migration. Branch migration allows RuvC to scan DNA until it finds its consensus sequence, where it cleaves and resolves cruciform DNA.</text>
</comment>
<keyword evidence="11" id="KW-0347">Helicase</keyword>
<keyword evidence="1 9" id="KW-0963">Cytoplasm</keyword>
<dbReference type="PANTHER" id="PTHR42848">
    <property type="match status" value="1"/>
</dbReference>
<keyword evidence="6 9" id="KW-0238">DNA-binding</keyword>
<feature type="binding site" evidence="9">
    <location>
        <position position="237"/>
    </location>
    <ligand>
        <name>ATP</name>
        <dbReference type="ChEBI" id="CHEBI:30616"/>
    </ligand>
</feature>
<feature type="binding site" evidence="9">
    <location>
        <position position="86"/>
    </location>
    <ligand>
        <name>ATP</name>
        <dbReference type="ChEBI" id="CHEBI:30616"/>
    </ligand>
</feature>
<dbReference type="GO" id="GO:0005737">
    <property type="term" value="C:cytoplasm"/>
    <property type="evidence" value="ECO:0007669"/>
    <property type="project" value="UniProtKB-SubCell"/>
</dbReference>
<evidence type="ECO:0000256" key="5">
    <source>
        <dbReference type="ARBA" id="ARBA00022840"/>
    </source>
</evidence>
<dbReference type="AlphaFoldDB" id="A0A8D4UTV4"/>
<dbReference type="GO" id="GO:0000400">
    <property type="term" value="F:four-way junction DNA binding"/>
    <property type="evidence" value="ECO:0007669"/>
    <property type="project" value="UniProtKB-UniRule"/>
</dbReference>
<evidence type="ECO:0000259" key="10">
    <source>
        <dbReference type="SMART" id="SM00382"/>
    </source>
</evidence>
<comment type="domain">
    <text evidence="9">Has 3 domains, the large (RuvB-L) and small ATPase (RuvB-S) domains and the C-terminal head (RuvB-H) domain. The head domain binds DNA, while the ATPase domains jointly bind ATP, ADP or are empty depending on the state of the subunit in the translocation cycle. During a single DNA translocation step the structure of each domain remains the same, but their relative positions change.</text>
</comment>
<comment type="subunit">
    <text evidence="9">Homohexamer. Forms an RuvA(8)-RuvB(12)-Holliday junction (HJ) complex. HJ DNA is sandwiched between 2 RuvA tetramers; dsDNA enters through RuvA and exits via RuvB. An RuvB hexamer assembles on each DNA strand where it exits the tetramer. Each RuvB hexamer is contacted by two RuvA subunits (via domain III) on 2 adjacent RuvB subunits; this complex drives branch migration. In the full resolvosome a probable DNA-RuvA(4)-RuvB(12)-RuvC(2) complex forms which resolves the HJ.</text>
</comment>
<dbReference type="Gene3D" id="1.10.8.60">
    <property type="match status" value="1"/>
</dbReference>
<dbReference type="SUPFAM" id="SSF46785">
    <property type="entry name" value="Winged helix' DNA-binding domain"/>
    <property type="match status" value="1"/>
</dbReference>
<feature type="binding site" evidence="9">
    <location>
        <position position="85"/>
    </location>
    <ligand>
        <name>ATP</name>
        <dbReference type="ChEBI" id="CHEBI:30616"/>
    </ligand>
</feature>
<evidence type="ECO:0000256" key="6">
    <source>
        <dbReference type="ARBA" id="ARBA00023125"/>
    </source>
</evidence>
<dbReference type="GO" id="GO:0005524">
    <property type="term" value="F:ATP binding"/>
    <property type="evidence" value="ECO:0007669"/>
    <property type="project" value="UniProtKB-UniRule"/>
</dbReference>
<feature type="binding site" evidence="9">
    <location>
        <begin position="147"/>
        <end position="149"/>
    </location>
    <ligand>
        <name>ATP</name>
        <dbReference type="ChEBI" id="CHEBI:30616"/>
    </ligand>
</feature>
<feature type="binding site" evidence="9">
    <location>
        <position position="328"/>
    </location>
    <ligand>
        <name>DNA</name>
        <dbReference type="ChEBI" id="CHEBI:16991"/>
    </ligand>
</feature>
<dbReference type="InterPro" id="IPR036390">
    <property type="entry name" value="WH_DNA-bd_sf"/>
</dbReference>
<comment type="catalytic activity">
    <reaction evidence="9">
        <text>ATP + H2O = ADP + phosphate + H(+)</text>
        <dbReference type="Rhea" id="RHEA:13065"/>
        <dbReference type="ChEBI" id="CHEBI:15377"/>
        <dbReference type="ChEBI" id="CHEBI:15378"/>
        <dbReference type="ChEBI" id="CHEBI:30616"/>
        <dbReference type="ChEBI" id="CHEBI:43474"/>
        <dbReference type="ChEBI" id="CHEBI:456216"/>
    </reaction>
</comment>
<feature type="binding site" evidence="9">
    <location>
        <position position="200"/>
    </location>
    <ligand>
        <name>ATP</name>
        <dbReference type="ChEBI" id="CHEBI:30616"/>
    </ligand>
</feature>
<dbReference type="PANTHER" id="PTHR42848:SF1">
    <property type="entry name" value="HOLLIDAY JUNCTION BRANCH MIGRATION COMPLEX SUBUNIT RUVB"/>
    <property type="match status" value="1"/>
</dbReference>
<accession>A0A8D4UTV4</accession>
<keyword evidence="4 9" id="KW-0378">Hydrolase</keyword>
<dbReference type="SUPFAM" id="SSF52540">
    <property type="entry name" value="P-loop containing nucleoside triphosphate hydrolases"/>
    <property type="match status" value="1"/>
</dbReference>
<feature type="binding site" evidence="9">
    <location>
        <position position="190"/>
    </location>
    <ligand>
        <name>ATP</name>
        <dbReference type="ChEBI" id="CHEBI:30616"/>
    </ligand>
</feature>
<dbReference type="EC" id="3.6.4.-" evidence="9"/>
<gene>
    <name evidence="9 11" type="primary">ruvB</name>
    <name evidence="11" type="ORF">Dia5BBH33_06100</name>
</gene>
<dbReference type="GO" id="GO:0006281">
    <property type="term" value="P:DNA repair"/>
    <property type="evidence" value="ECO:0007669"/>
    <property type="project" value="UniProtKB-UniRule"/>
</dbReference>
<dbReference type="Gene3D" id="3.40.50.300">
    <property type="entry name" value="P-loop containing nucleotide triphosphate hydrolases"/>
    <property type="match status" value="1"/>
</dbReference>
<evidence type="ECO:0000256" key="8">
    <source>
        <dbReference type="ARBA" id="ARBA00023204"/>
    </source>
</evidence>
<comment type="caution">
    <text evidence="9">Lacks conserved residue(s) required for the propagation of feature annotation.</text>
</comment>
<name>A0A8D4UTV4_9FIRM</name>
<dbReference type="GO" id="GO:0048476">
    <property type="term" value="C:Holliday junction resolvase complex"/>
    <property type="evidence" value="ECO:0007669"/>
    <property type="project" value="UniProtKB-UniRule"/>
</dbReference>
<dbReference type="InterPro" id="IPR041445">
    <property type="entry name" value="AAA_lid_4"/>
</dbReference>
<evidence type="ECO:0000256" key="3">
    <source>
        <dbReference type="ARBA" id="ARBA00022763"/>
    </source>
</evidence>
<feature type="region of interest" description="Head domain (RuvB-H)" evidence="9">
    <location>
        <begin position="273"/>
        <end position="363"/>
    </location>
</feature>
<keyword evidence="8 9" id="KW-0234">DNA repair</keyword>
<feature type="binding site" evidence="9">
    <location>
        <position position="309"/>
    </location>
    <ligand>
        <name>DNA</name>
        <dbReference type="ChEBI" id="CHEBI:16991"/>
    </ligand>
</feature>
<evidence type="ECO:0000256" key="1">
    <source>
        <dbReference type="ARBA" id="ARBA00022490"/>
    </source>
</evidence>
<organism evidence="11 12">
    <name type="scientific">Dialister hominis</name>
    <dbReference type="NCBI Taxonomy" id="2582419"/>
    <lineage>
        <taxon>Bacteria</taxon>
        <taxon>Bacillati</taxon>
        <taxon>Bacillota</taxon>
        <taxon>Negativicutes</taxon>
        <taxon>Veillonellales</taxon>
        <taxon>Veillonellaceae</taxon>
        <taxon>Dialister</taxon>
    </lineage>
</organism>
<evidence type="ECO:0000256" key="9">
    <source>
        <dbReference type="HAMAP-Rule" id="MF_00016"/>
    </source>
</evidence>
<dbReference type="SMART" id="SM00382">
    <property type="entry name" value="AAA"/>
    <property type="match status" value="1"/>
</dbReference>
<keyword evidence="5 9" id="KW-0067">ATP-binding</keyword>
<feature type="binding site" evidence="9">
    <location>
        <position position="40"/>
    </location>
    <ligand>
        <name>ATP</name>
        <dbReference type="ChEBI" id="CHEBI:30616"/>
    </ligand>
</feature>
<proteinExistence type="inferred from homology"/>
<evidence type="ECO:0000313" key="11">
    <source>
        <dbReference type="EMBL" id="BBK24675.1"/>
    </source>
</evidence>
<comment type="subcellular location">
    <subcellularLocation>
        <location evidence="9">Cytoplasm</location>
    </subcellularLocation>
</comment>
<sequence>MKNKYIKSLGGEKDEEVLGSTGRIVSTEESSKDAWQTSLRPQRLDDYIGQTAFKNNLKVYIEAAKGRGESLDHVLLYGPPGLGKTTMAKIIANELGSQFKVTSGPAIARPGELAAILTTLQEHDVLFIDEIHRLNRSVEEILYSAMEDFALDLVMGKGTGATSVRINLAPFTLIGATTRPGSLSAPLRDRFLINHHMEFYEPDELKHIITRAAGILNIEIEESGAAEIARRSRGTPRIANRLLKRIRDFAQIKNSAITAEIASEAMEALHVDDIGLDDLDNEILKCIIYKFNGGPVGVDTISAAVSEERNTIEDVCEPYLMQIGFISRTPRGRIAMKAAYDHIGAVWDKKPEEVLREEADGDR</sequence>
<feature type="binding site" evidence="9">
    <location>
        <position position="39"/>
    </location>
    <ligand>
        <name>ATP</name>
        <dbReference type="ChEBI" id="CHEBI:30616"/>
    </ligand>
</feature>
<dbReference type="HAMAP" id="MF_00016">
    <property type="entry name" value="DNA_HJ_migration_RuvB"/>
    <property type="match status" value="1"/>
</dbReference>
<evidence type="ECO:0000313" key="12">
    <source>
        <dbReference type="Proteomes" id="UP000320585"/>
    </source>
</evidence>
<dbReference type="KEGG" id="dho:Dia5BBH33_06100"/>
<evidence type="ECO:0000256" key="2">
    <source>
        <dbReference type="ARBA" id="ARBA00022741"/>
    </source>
</evidence>
<dbReference type="EMBL" id="AP019697">
    <property type="protein sequence ID" value="BBK24675.1"/>
    <property type="molecule type" value="Genomic_DNA"/>
</dbReference>
<dbReference type="Pfam" id="PF17864">
    <property type="entry name" value="AAA_lid_4"/>
    <property type="match status" value="1"/>
</dbReference>
<dbReference type="GO" id="GO:0006310">
    <property type="term" value="P:DNA recombination"/>
    <property type="evidence" value="ECO:0007669"/>
    <property type="project" value="UniProtKB-UniRule"/>
</dbReference>
<comment type="similarity">
    <text evidence="9">Belongs to the RuvB family.</text>
</comment>
<dbReference type="Pfam" id="PF05491">
    <property type="entry name" value="WHD_RuvB"/>
    <property type="match status" value="1"/>
</dbReference>
<dbReference type="GO" id="GO:0009378">
    <property type="term" value="F:four-way junction helicase activity"/>
    <property type="evidence" value="ECO:0007669"/>
    <property type="project" value="InterPro"/>
</dbReference>
<dbReference type="Proteomes" id="UP000320585">
    <property type="component" value="Chromosome"/>
</dbReference>